<dbReference type="Proteomes" id="UP000243518">
    <property type="component" value="Unassembled WGS sequence"/>
</dbReference>
<keyword evidence="2" id="KW-1185">Reference proteome</keyword>
<evidence type="ECO:0000313" key="2">
    <source>
        <dbReference type="Proteomes" id="UP000243518"/>
    </source>
</evidence>
<dbReference type="AlphaFoldDB" id="A0AAQ1GA90"/>
<sequence length="296" mass="32890">MKGRILNAELSVRLRAFLSRAGFNVRLSANARPLDLTAVDKCNPISALYEANGRSALVRFPLDSCIFFSHLAFPCIKGGPSPQIKTLLDYAAGRCNRWDNSDLVSFYQRFRPLNAAQLMGLDNPSNSELLSMPAGCAFLPWESKSPKELLELEKKSAVNEARQFGRSADVLGSQFYGPNAEEKIRLEYDRLVAAYESLRRYGHNLDFEGFGNIQALIIGLQGCYKAFILVGHHRMAALSALGSEDVVLQIGGVSFGGYAGIEHAEHFPAVQRGLISKREAETIFERIYHAEQPRLY</sequence>
<organism evidence="1 2">
    <name type="scientific">Halopseudomonas aestusnigri</name>
    <dbReference type="NCBI Taxonomy" id="857252"/>
    <lineage>
        <taxon>Bacteria</taxon>
        <taxon>Pseudomonadati</taxon>
        <taxon>Pseudomonadota</taxon>
        <taxon>Gammaproteobacteria</taxon>
        <taxon>Pseudomonadales</taxon>
        <taxon>Pseudomonadaceae</taxon>
        <taxon>Halopseudomonas</taxon>
    </lineage>
</organism>
<dbReference type="RefSeq" id="WP_140418597.1">
    <property type="nucleotide sequence ID" value="NZ_FNVE01000016.1"/>
</dbReference>
<proteinExistence type="predicted"/>
<protein>
    <submittedName>
        <fullName evidence="1">Uncharacterized protein</fullName>
    </submittedName>
</protein>
<comment type="caution">
    <text evidence="1">The sequence shown here is derived from an EMBL/GenBank/DDBJ whole genome shotgun (WGS) entry which is preliminary data.</text>
</comment>
<name>A0AAQ1GA90_9GAMM</name>
<gene>
    <name evidence="1" type="ORF">SAMN05216586_11619</name>
</gene>
<reference evidence="1 2" key="1">
    <citation type="submission" date="2016-10" db="EMBL/GenBank/DDBJ databases">
        <authorList>
            <person name="Varghese N."/>
            <person name="Submissions S."/>
        </authorList>
    </citation>
    <scope>NUCLEOTIDE SEQUENCE [LARGE SCALE GENOMIC DNA]</scope>
    <source>
        <strain evidence="1 2">CECT 8317</strain>
    </source>
</reference>
<dbReference type="EMBL" id="FNVE01000016">
    <property type="protein sequence ID" value="SEG69625.1"/>
    <property type="molecule type" value="Genomic_DNA"/>
</dbReference>
<accession>A0AAQ1GA90</accession>
<evidence type="ECO:0000313" key="1">
    <source>
        <dbReference type="EMBL" id="SEG69625.1"/>
    </source>
</evidence>